<name>A0A8J8MAN9_9FIRM</name>
<reference evidence="1 2" key="1">
    <citation type="submission" date="2020-07" db="EMBL/GenBank/DDBJ databases">
        <title>Vallitalea guaymasensis genome.</title>
        <authorList>
            <person name="Postec A."/>
        </authorList>
    </citation>
    <scope>NUCLEOTIDE SEQUENCE [LARGE SCALE GENOMIC DNA]</scope>
    <source>
        <strain evidence="1 2">Ra1766G1</strain>
    </source>
</reference>
<protein>
    <submittedName>
        <fullName evidence="1">Uncharacterized protein</fullName>
    </submittedName>
</protein>
<dbReference type="AlphaFoldDB" id="A0A8J8MAN9"/>
<evidence type="ECO:0000313" key="1">
    <source>
        <dbReference type="EMBL" id="QUH29220.1"/>
    </source>
</evidence>
<dbReference type="Proteomes" id="UP000677305">
    <property type="component" value="Chromosome"/>
</dbReference>
<dbReference type="RefSeq" id="WP_212693336.1">
    <property type="nucleotide sequence ID" value="NZ_CP058561.1"/>
</dbReference>
<keyword evidence="2" id="KW-1185">Reference proteome</keyword>
<dbReference type="KEGG" id="vgu:HYG85_09895"/>
<evidence type="ECO:0000313" key="2">
    <source>
        <dbReference type="Proteomes" id="UP000677305"/>
    </source>
</evidence>
<organism evidence="1 2">
    <name type="scientific">Vallitalea guaymasensis</name>
    <dbReference type="NCBI Taxonomy" id="1185412"/>
    <lineage>
        <taxon>Bacteria</taxon>
        <taxon>Bacillati</taxon>
        <taxon>Bacillota</taxon>
        <taxon>Clostridia</taxon>
        <taxon>Lachnospirales</taxon>
        <taxon>Vallitaleaceae</taxon>
        <taxon>Vallitalea</taxon>
    </lineage>
</organism>
<sequence length="57" mass="6017">MDVIKSGTISYMIICENSGCSNCTNTTPPPCTYCDKGCVHVPVCVPANVDTCVGVKF</sequence>
<proteinExistence type="predicted"/>
<gene>
    <name evidence="1" type="ORF">HYG85_09895</name>
</gene>
<accession>A0A8J8MAN9</accession>
<dbReference type="EMBL" id="CP058561">
    <property type="protein sequence ID" value="QUH29220.1"/>
    <property type="molecule type" value="Genomic_DNA"/>
</dbReference>